<protein>
    <submittedName>
        <fullName evidence="3">Polysaccharide deacetylase</fullName>
    </submittedName>
</protein>
<dbReference type="PROSITE" id="PS51677">
    <property type="entry name" value="NODB"/>
    <property type="match status" value="1"/>
</dbReference>
<dbReference type="PANTHER" id="PTHR10587">
    <property type="entry name" value="GLYCOSYL TRANSFERASE-RELATED"/>
    <property type="match status" value="1"/>
</dbReference>
<dbReference type="GO" id="GO:0005975">
    <property type="term" value="P:carbohydrate metabolic process"/>
    <property type="evidence" value="ECO:0007669"/>
    <property type="project" value="InterPro"/>
</dbReference>
<dbReference type="AlphaFoldDB" id="A0A4S3PKB5"/>
<dbReference type="EMBL" id="SLUB01000081">
    <property type="protein sequence ID" value="THE09415.1"/>
    <property type="molecule type" value="Genomic_DNA"/>
</dbReference>
<gene>
    <name evidence="3" type="ORF">E1I69_22465</name>
</gene>
<dbReference type="STRING" id="1033734.GCA_000285535_01021"/>
<evidence type="ECO:0000256" key="1">
    <source>
        <dbReference type="SAM" id="Phobius"/>
    </source>
</evidence>
<keyword evidence="1" id="KW-0472">Membrane</keyword>
<dbReference type="InterPro" id="IPR011330">
    <property type="entry name" value="Glyco_hydro/deAcase_b/a-brl"/>
</dbReference>
<feature type="transmembrane region" description="Helical" evidence="1">
    <location>
        <begin position="6"/>
        <end position="26"/>
    </location>
</feature>
<dbReference type="Proteomes" id="UP000306477">
    <property type="component" value="Unassembled WGS sequence"/>
</dbReference>
<dbReference type="OrthoDB" id="9812065at2"/>
<keyword evidence="4" id="KW-1185">Reference proteome</keyword>
<name>A0A4S3PKB5_9BACI</name>
<accession>A0A4S3PKB5</accession>
<sequence length="232" mass="26544">MRRKFVFSGLVVLIVFLMLFGTYRLMNSRSFQLFGGLIQQVETDQKVVALTFDDGPSGNVNEILPLLEKYDVKATFFLIGQDIEKYPEEAKKIVEAGHQVGNHTYSHNRMVFKSPSYIKVEIDKTNQLLRDAGYEGDIDFRPPNGKKLVGLPYYLHKQNIDTVTWNIEPDSYFTTPEEKIKYVKENITPGSIILLHPMYNDIDKVLAEIEGVIQVLVEEGYSFVTINELQGL</sequence>
<evidence type="ECO:0000313" key="3">
    <source>
        <dbReference type="EMBL" id="THE09415.1"/>
    </source>
</evidence>
<keyword evidence="1" id="KW-1133">Transmembrane helix</keyword>
<evidence type="ECO:0000259" key="2">
    <source>
        <dbReference type="PROSITE" id="PS51677"/>
    </source>
</evidence>
<organism evidence="3 4">
    <name type="scientific">Bacillus timonensis</name>
    <dbReference type="NCBI Taxonomy" id="1033734"/>
    <lineage>
        <taxon>Bacteria</taxon>
        <taxon>Bacillati</taxon>
        <taxon>Bacillota</taxon>
        <taxon>Bacilli</taxon>
        <taxon>Bacillales</taxon>
        <taxon>Bacillaceae</taxon>
        <taxon>Bacillus</taxon>
    </lineage>
</organism>
<dbReference type="GO" id="GO:0016810">
    <property type="term" value="F:hydrolase activity, acting on carbon-nitrogen (but not peptide) bonds"/>
    <property type="evidence" value="ECO:0007669"/>
    <property type="project" value="InterPro"/>
</dbReference>
<comment type="caution">
    <text evidence="3">The sequence shown here is derived from an EMBL/GenBank/DDBJ whole genome shotgun (WGS) entry which is preliminary data.</text>
</comment>
<dbReference type="RefSeq" id="WP_136381766.1">
    <property type="nucleotide sequence ID" value="NZ_SLUB01000081.1"/>
</dbReference>
<reference evidence="3 4" key="1">
    <citation type="journal article" date="2019" name="Indoor Air">
        <title>Impacts of indoor surface finishes on bacterial viability.</title>
        <authorList>
            <person name="Hu J."/>
            <person name="Maamar S.B."/>
            <person name="Glawe A.J."/>
            <person name="Gottel N."/>
            <person name="Gilbert J.A."/>
            <person name="Hartmann E.M."/>
        </authorList>
    </citation>
    <scope>NUCLEOTIDE SEQUENCE [LARGE SCALE GENOMIC DNA]</scope>
    <source>
        <strain evidence="3 4">AF060A6</strain>
    </source>
</reference>
<proteinExistence type="predicted"/>
<dbReference type="SUPFAM" id="SSF88713">
    <property type="entry name" value="Glycoside hydrolase/deacetylase"/>
    <property type="match status" value="1"/>
</dbReference>
<dbReference type="PANTHER" id="PTHR10587:SF125">
    <property type="entry name" value="POLYSACCHARIDE DEACETYLASE YHEN-RELATED"/>
    <property type="match status" value="1"/>
</dbReference>
<dbReference type="Pfam" id="PF01522">
    <property type="entry name" value="Polysacc_deac_1"/>
    <property type="match status" value="1"/>
</dbReference>
<dbReference type="InterPro" id="IPR050248">
    <property type="entry name" value="Polysacc_deacetylase_ArnD"/>
</dbReference>
<dbReference type="InterPro" id="IPR002509">
    <property type="entry name" value="NODB_dom"/>
</dbReference>
<feature type="domain" description="NodB homology" evidence="2">
    <location>
        <begin position="46"/>
        <end position="224"/>
    </location>
</feature>
<keyword evidence="1" id="KW-0812">Transmembrane</keyword>
<dbReference type="Gene3D" id="3.20.20.370">
    <property type="entry name" value="Glycoside hydrolase/deacetylase"/>
    <property type="match status" value="1"/>
</dbReference>
<evidence type="ECO:0000313" key="4">
    <source>
        <dbReference type="Proteomes" id="UP000306477"/>
    </source>
</evidence>